<keyword evidence="8" id="KW-0121">Carboxypeptidase</keyword>
<keyword evidence="10" id="KW-0479">Metal-binding</keyword>
<dbReference type="GO" id="GO:0005764">
    <property type="term" value="C:lysosome"/>
    <property type="evidence" value="ECO:0007669"/>
    <property type="project" value="UniProtKB-SubCell"/>
</dbReference>
<feature type="domain" description="Peptidase M28" evidence="23">
    <location>
        <begin position="259"/>
        <end position="440"/>
    </location>
</feature>
<sequence length="455" mass="49406">MLGANIILLSLAALVAADCNLPEELKNEIASYATTIDLIITAATNGSFKGVTYNELAKFVDRFGGRKVGSKSLEDSIDYMLNLSLAYDLQNVHGEEVEIPVWERGSESAVLIEPRTKDIRMLGLIYSVATPVEGILAEVLVVKSFDELKERAAEANGKIVVFNEDFISYGETGQYRGYGAIEAAKVGAVATLIKSVSPFSPANPHTGILAYDDSITPIPAACIASNDANMLQRMQERGDTIKILLKMEAKMLPNQISRNAVAELKGNINPEKVVIVSGHIDSVDVGDGAMDDGGGVFISWAAAALLNSLGLKPRRTIRAIYWTAEEAGGVGLTAYQQVHEDEIENFNFVMDTDVGTFTPLGIEYEAGENGGCILQEIMKLLTSINATQARSVEMGLWPETPTASLYNANEQYFWYHHSPQDTMDIEDTNALDKCTAVWSSVAYILADLSVDFPKD</sequence>
<keyword evidence="25" id="KW-1185">Reference proteome</keyword>
<dbReference type="AlphaFoldDB" id="A0AA38MR95"/>
<proteinExistence type="inferred from homology"/>
<evidence type="ECO:0000256" key="20">
    <source>
        <dbReference type="ARBA" id="ARBA00025833"/>
    </source>
</evidence>
<reference evidence="24" key="1">
    <citation type="journal article" date="2023" name="G3 (Bethesda)">
        <title>Whole genome assemblies of Zophobas morio and Tenebrio molitor.</title>
        <authorList>
            <person name="Kaur S."/>
            <person name="Stinson S.A."/>
            <person name="diCenzo G.C."/>
        </authorList>
    </citation>
    <scope>NUCLEOTIDE SEQUENCE</scope>
    <source>
        <strain evidence="24">QUZm001</strain>
    </source>
</reference>
<feature type="chain" id="PRO_5041334537" description="Carboxypeptidase Q" evidence="22">
    <location>
        <begin position="18"/>
        <end position="455"/>
    </location>
</feature>
<dbReference type="Pfam" id="PF04389">
    <property type="entry name" value="Peptidase_M28"/>
    <property type="match status" value="1"/>
</dbReference>
<gene>
    <name evidence="24" type="ORF">Zmor_001106</name>
</gene>
<keyword evidence="11 22" id="KW-0732">Signal</keyword>
<comment type="subcellular location">
    <subcellularLocation>
        <location evidence="1">Endoplasmic reticulum</location>
    </subcellularLocation>
    <subcellularLocation>
        <location evidence="3">Golgi apparatus</location>
    </subcellularLocation>
    <subcellularLocation>
        <location evidence="2">Lysosome</location>
    </subcellularLocation>
    <subcellularLocation>
        <location evidence="4">Secreted</location>
    </subcellularLocation>
</comment>
<evidence type="ECO:0000256" key="13">
    <source>
        <dbReference type="ARBA" id="ARBA00022824"/>
    </source>
</evidence>
<feature type="signal peptide" evidence="22">
    <location>
        <begin position="1"/>
        <end position="17"/>
    </location>
</feature>
<dbReference type="GO" id="GO:0046872">
    <property type="term" value="F:metal ion binding"/>
    <property type="evidence" value="ECO:0007669"/>
    <property type="project" value="UniProtKB-KW"/>
</dbReference>
<evidence type="ECO:0000256" key="4">
    <source>
        <dbReference type="ARBA" id="ARBA00004613"/>
    </source>
</evidence>
<accession>A0AA38MR95</accession>
<dbReference type="GO" id="GO:0005615">
    <property type="term" value="C:extracellular space"/>
    <property type="evidence" value="ECO:0007669"/>
    <property type="project" value="TreeGrafter"/>
</dbReference>
<keyword evidence="13" id="KW-0256">Endoplasmic reticulum</keyword>
<keyword evidence="17" id="KW-0865">Zymogen</keyword>
<evidence type="ECO:0000256" key="2">
    <source>
        <dbReference type="ARBA" id="ARBA00004371"/>
    </source>
</evidence>
<evidence type="ECO:0000313" key="24">
    <source>
        <dbReference type="EMBL" id="KAJ3665616.1"/>
    </source>
</evidence>
<keyword evidence="18" id="KW-0325">Glycoprotein</keyword>
<comment type="caution">
    <text evidence="24">The sequence shown here is derived from an EMBL/GenBank/DDBJ whole genome shotgun (WGS) entry which is preliminary data.</text>
</comment>
<evidence type="ECO:0000256" key="11">
    <source>
        <dbReference type="ARBA" id="ARBA00022729"/>
    </source>
</evidence>
<evidence type="ECO:0000313" key="25">
    <source>
        <dbReference type="Proteomes" id="UP001168821"/>
    </source>
</evidence>
<evidence type="ECO:0000256" key="22">
    <source>
        <dbReference type="SAM" id="SignalP"/>
    </source>
</evidence>
<dbReference type="GO" id="GO:0005794">
    <property type="term" value="C:Golgi apparatus"/>
    <property type="evidence" value="ECO:0007669"/>
    <property type="project" value="UniProtKB-SubCell"/>
</dbReference>
<comment type="subunit">
    <text evidence="20">Homodimer. The monomeric form is inactive while the homodimer is active.</text>
</comment>
<evidence type="ECO:0000256" key="17">
    <source>
        <dbReference type="ARBA" id="ARBA00023145"/>
    </source>
</evidence>
<evidence type="ECO:0000256" key="8">
    <source>
        <dbReference type="ARBA" id="ARBA00022645"/>
    </source>
</evidence>
<keyword evidence="7" id="KW-0964">Secreted</keyword>
<evidence type="ECO:0000256" key="7">
    <source>
        <dbReference type="ARBA" id="ARBA00022525"/>
    </source>
</evidence>
<evidence type="ECO:0000256" key="9">
    <source>
        <dbReference type="ARBA" id="ARBA00022670"/>
    </source>
</evidence>
<name>A0AA38MR95_9CUCU</name>
<dbReference type="PANTHER" id="PTHR12053:SF3">
    <property type="entry name" value="CARBOXYPEPTIDASE Q"/>
    <property type="match status" value="1"/>
</dbReference>
<evidence type="ECO:0000256" key="18">
    <source>
        <dbReference type="ARBA" id="ARBA00023180"/>
    </source>
</evidence>
<dbReference type="GO" id="GO:0070573">
    <property type="term" value="F:metallodipeptidase activity"/>
    <property type="evidence" value="ECO:0007669"/>
    <property type="project" value="InterPro"/>
</dbReference>
<evidence type="ECO:0000256" key="6">
    <source>
        <dbReference type="ARBA" id="ARBA00014116"/>
    </source>
</evidence>
<dbReference type="SUPFAM" id="SSF53187">
    <property type="entry name" value="Zn-dependent exopeptidases"/>
    <property type="match status" value="1"/>
</dbReference>
<dbReference type="GO" id="GO:0006508">
    <property type="term" value="P:proteolysis"/>
    <property type="evidence" value="ECO:0007669"/>
    <property type="project" value="UniProtKB-KW"/>
</dbReference>
<dbReference type="FunFam" id="3.50.30.30:FF:000009">
    <property type="entry name" value="Carboxypeptidase Q"/>
    <property type="match status" value="1"/>
</dbReference>
<keyword evidence="19" id="KW-0458">Lysosome</keyword>
<keyword evidence="12" id="KW-0378">Hydrolase</keyword>
<evidence type="ECO:0000256" key="14">
    <source>
        <dbReference type="ARBA" id="ARBA00022833"/>
    </source>
</evidence>
<evidence type="ECO:0000256" key="10">
    <source>
        <dbReference type="ARBA" id="ARBA00022723"/>
    </source>
</evidence>
<keyword evidence="9" id="KW-0645">Protease</keyword>
<keyword evidence="16" id="KW-0482">Metalloprotease</keyword>
<evidence type="ECO:0000256" key="1">
    <source>
        <dbReference type="ARBA" id="ARBA00004240"/>
    </source>
</evidence>
<evidence type="ECO:0000256" key="19">
    <source>
        <dbReference type="ARBA" id="ARBA00023228"/>
    </source>
</evidence>
<dbReference type="InterPro" id="IPR039866">
    <property type="entry name" value="CPQ"/>
</dbReference>
<protein>
    <recommendedName>
        <fullName evidence="6">Carboxypeptidase Q</fullName>
    </recommendedName>
    <alternativeName>
        <fullName evidence="21">Plasma glutamate carboxypeptidase</fullName>
    </alternativeName>
</protein>
<evidence type="ECO:0000256" key="15">
    <source>
        <dbReference type="ARBA" id="ARBA00023034"/>
    </source>
</evidence>
<dbReference type="GO" id="GO:0004180">
    <property type="term" value="F:carboxypeptidase activity"/>
    <property type="evidence" value="ECO:0007669"/>
    <property type="project" value="UniProtKB-KW"/>
</dbReference>
<comment type="similarity">
    <text evidence="5">Belongs to the peptidase M28 family.</text>
</comment>
<dbReference type="Gene3D" id="3.40.630.10">
    <property type="entry name" value="Zn peptidases"/>
    <property type="match status" value="1"/>
</dbReference>
<evidence type="ECO:0000256" key="12">
    <source>
        <dbReference type="ARBA" id="ARBA00022801"/>
    </source>
</evidence>
<keyword evidence="15" id="KW-0333">Golgi apparatus</keyword>
<dbReference type="EMBL" id="JALNTZ010000001">
    <property type="protein sequence ID" value="KAJ3665616.1"/>
    <property type="molecule type" value="Genomic_DNA"/>
</dbReference>
<evidence type="ECO:0000256" key="3">
    <source>
        <dbReference type="ARBA" id="ARBA00004555"/>
    </source>
</evidence>
<dbReference type="GO" id="GO:0005783">
    <property type="term" value="C:endoplasmic reticulum"/>
    <property type="evidence" value="ECO:0007669"/>
    <property type="project" value="UniProtKB-SubCell"/>
</dbReference>
<evidence type="ECO:0000256" key="16">
    <source>
        <dbReference type="ARBA" id="ARBA00023049"/>
    </source>
</evidence>
<evidence type="ECO:0000256" key="5">
    <source>
        <dbReference type="ARBA" id="ARBA00010918"/>
    </source>
</evidence>
<dbReference type="PANTHER" id="PTHR12053">
    <property type="entry name" value="PROTEASE FAMILY M28 PLASMA GLUTAMATE CARBOXYPEPTIDASE-RELATED"/>
    <property type="match status" value="1"/>
</dbReference>
<dbReference type="GO" id="GO:0043171">
    <property type="term" value="P:peptide catabolic process"/>
    <property type="evidence" value="ECO:0007669"/>
    <property type="project" value="TreeGrafter"/>
</dbReference>
<keyword evidence="14" id="KW-0862">Zinc</keyword>
<dbReference type="Gene3D" id="3.50.30.30">
    <property type="match status" value="1"/>
</dbReference>
<evidence type="ECO:0000256" key="21">
    <source>
        <dbReference type="ARBA" id="ARBA00033328"/>
    </source>
</evidence>
<dbReference type="Proteomes" id="UP001168821">
    <property type="component" value="Unassembled WGS sequence"/>
</dbReference>
<organism evidence="24 25">
    <name type="scientific">Zophobas morio</name>
    <dbReference type="NCBI Taxonomy" id="2755281"/>
    <lineage>
        <taxon>Eukaryota</taxon>
        <taxon>Metazoa</taxon>
        <taxon>Ecdysozoa</taxon>
        <taxon>Arthropoda</taxon>
        <taxon>Hexapoda</taxon>
        <taxon>Insecta</taxon>
        <taxon>Pterygota</taxon>
        <taxon>Neoptera</taxon>
        <taxon>Endopterygota</taxon>
        <taxon>Coleoptera</taxon>
        <taxon>Polyphaga</taxon>
        <taxon>Cucujiformia</taxon>
        <taxon>Tenebrionidae</taxon>
        <taxon>Zophobas</taxon>
    </lineage>
</organism>
<dbReference type="InterPro" id="IPR007484">
    <property type="entry name" value="Peptidase_M28"/>
</dbReference>
<evidence type="ECO:0000259" key="23">
    <source>
        <dbReference type="Pfam" id="PF04389"/>
    </source>
</evidence>